<dbReference type="Pfam" id="PF05368">
    <property type="entry name" value="NmrA"/>
    <property type="match status" value="1"/>
</dbReference>
<proteinExistence type="inferred from homology"/>
<dbReference type="Proteomes" id="UP001212997">
    <property type="component" value="Unassembled WGS sequence"/>
</dbReference>
<accession>A0AAD5YAF1</accession>
<evidence type="ECO:0000313" key="4">
    <source>
        <dbReference type="EMBL" id="KAJ3478010.1"/>
    </source>
</evidence>
<dbReference type="PANTHER" id="PTHR42748:SF7">
    <property type="entry name" value="NMRA LIKE REDOX SENSOR 1-RELATED"/>
    <property type="match status" value="1"/>
</dbReference>
<reference evidence="4" key="1">
    <citation type="submission" date="2022-07" db="EMBL/GenBank/DDBJ databases">
        <title>Genome Sequence of Physisporinus lineatus.</title>
        <authorList>
            <person name="Buettner E."/>
        </authorList>
    </citation>
    <scope>NUCLEOTIDE SEQUENCE</scope>
    <source>
        <strain evidence="4">VT162</strain>
    </source>
</reference>
<dbReference type="InterPro" id="IPR051164">
    <property type="entry name" value="NmrA-like_oxidored"/>
</dbReference>
<dbReference type="SUPFAM" id="SSF51735">
    <property type="entry name" value="NAD(P)-binding Rossmann-fold domains"/>
    <property type="match status" value="1"/>
</dbReference>
<evidence type="ECO:0000256" key="1">
    <source>
        <dbReference type="ARBA" id="ARBA00006328"/>
    </source>
</evidence>
<gene>
    <name evidence="4" type="ORF">NLI96_g10063</name>
</gene>
<dbReference type="InterPro" id="IPR036291">
    <property type="entry name" value="NAD(P)-bd_dom_sf"/>
</dbReference>
<evidence type="ECO:0000259" key="3">
    <source>
        <dbReference type="Pfam" id="PF05368"/>
    </source>
</evidence>
<sequence length="332" mass="36339">MASKRKILVTGATGKQGRSVVNALRDSDFQLLALTRNTSTPAADSLRSEPHVQVVQANLDSEESLRRVFGDAGGHNAIWGVFMMLPYSGLGQSTEGEERQGKLLADLSAEYGVSVFVYSSAQQGGGDFEKSVEDVWIDHHGKYRIETHIRDLGETKGLRWTIIRPAIFMELFEGFMGKVSATIMRAGFKADTKLQLAAVDDIGGVAAAAFNNPETTSRQILPVVSDELTMQELNDTYKKVTGSNLCSLPNALGSLALSMNKGAKAVIVHFEGLSDKHTERRDIVDAQTARTRDLYPQMTSFESWVGKQKGHTGESQGDWNKVSLWKLLTGRS</sequence>
<dbReference type="EMBL" id="JANAWD010000545">
    <property type="protein sequence ID" value="KAJ3478010.1"/>
    <property type="molecule type" value="Genomic_DNA"/>
</dbReference>
<dbReference type="Gene3D" id="3.40.50.720">
    <property type="entry name" value="NAD(P)-binding Rossmann-like Domain"/>
    <property type="match status" value="1"/>
</dbReference>
<comment type="caution">
    <text evidence="4">The sequence shown here is derived from an EMBL/GenBank/DDBJ whole genome shotgun (WGS) entry which is preliminary data.</text>
</comment>
<keyword evidence="5" id="KW-1185">Reference proteome</keyword>
<name>A0AAD5YAF1_9APHY</name>
<dbReference type="Gene3D" id="3.90.25.10">
    <property type="entry name" value="UDP-galactose 4-epimerase, domain 1"/>
    <property type="match status" value="1"/>
</dbReference>
<dbReference type="GO" id="GO:0005634">
    <property type="term" value="C:nucleus"/>
    <property type="evidence" value="ECO:0007669"/>
    <property type="project" value="TreeGrafter"/>
</dbReference>
<organism evidence="4 5">
    <name type="scientific">Meripilus lineatus</name>
    <dbReference type="NCBI Taxonomy" id="2056292"/>
    <lineage>
        <taxon>Eukaryota</taxon>
        <taxon>Fungi</taxon>
        <taxon>Dikarya</taxon>
        <taxon>Basidiomycota</taxon>
        <taxon>Agaricomycotina</taxon>
        <taxon>Agaricomycetes</taxon>
        <taxon>Polyporales</taxon>
        <taxon>Meripilaceae</taxon>
        <taxon>Meripilus</taxon>
    </lineage>
</organism>
<feature type="domain" description="NmrA-like" evidence="3">
    <location>
        <begin position="4"/>
        <end position="304"/>
    </location>
</feature>
<evidence type="ECO:0000256" key="2">
    <source>
        <dbReference type="ARBA" id="ARBA00022857"/>
    </source>
</evidence>
<protein>
    <recommendedName>
        <fullName evidence="3">NmrA-like domain-containing protein</fullName>
    </recommendedName>
</protein>
<dbReference type="AlphaFoldDB" id="A0AAD5YAF1"/>
<dbReference type="PANTHER" id="PTHR42748">
    <property type="entry name" value="NITROGEN METABOLITE REPRESSION PROTEIN NMRA FAMILY MEMBER"/>
    <property type="match status" value="1"/>
</dbReference>
<comment type="similarity">
    <text evidence="1">Belongs to the NmrA-type oxidoreductase family.</text>
</comment>
<evidence type="ECO:0000313" key="5">
    <source>
        <dbReference type="Proteomes" id="UP001212997"/>
    </source>
</evidence>
<keyword evidence="2" id="KW-0521">NADP</keyword>
<dbReference type="InterPro" id="IPR008030">
    <property type="entry name" value="NmrA-like"/>
</dbReference>